<feature type="transmembrane region" description="Helical" evidence="5">
    <location>
        <begin position="34"/>
        <end position="55"/>
    </location>
</feature>
<proteinExistence type="predicted"/>
<evidence type="ECO:0000256" key="2">
    <source>
        <dbReference type="ARBA" id="ARBA00022692"/>
    </source>
</evidence>
<evidence type="ECO:0000256" key="3">
    <source>
        <dbReference type="ARBA" id="ARBA00022989"/>
    </source>
</evidence>
<reference evidence="6 7" key="1">
    <citation type="submission" date="2023-09" db="EMBL/GenBank/DDBJ databases">
        <authorList>
            <person name="Rey-Velasco X."/>
        </authorList>
    </citation>
    <scope>NUCLEOTIDE SEQUENCE [LARGE SCALE GENOMIC DNA]</scope>
    <source>
        <strain evidence="6 7">F158</strain>
    </source>
</reference>
<keyword evidence="4 5" id="KW-0472">Membrane</keyword>
<comment type="subcellular location">
    <subcellularLocation>
        <location evidence="1">Membrane</location>
        <topology evidence="1">Multi-pass membrane protein</topology>
    </subcellularLocation>
</comment>
<evidence type="ECO:0000256" key="5">
    <source>
        <dbReference type="SAM" id="Phobius"/>
    </source>
</evidence>
<evidence type="ECO:0000313" key="7">
    <source>
        <dbReference type="Proteomes" id="UP001265259"/>
    </source>
</evidence>
<gene>
    <name evidence="6" type="ORF">RM543_09685</name>
</gene>
<feature type="transmembrane region" description="Helical" evidence="5">
    <location>
        <begin position="62"/>
        <end position="80"/>
    </location>
</feature>
<keyword evidence="3 5" id="KW-1133">Transmembrane helix</keyword>
<dbReference type="Proteomes" id="UP001265259">
    <property type="component" value="Unassembled WGS sequence"/>
</dbReference>
<keyword evidence="2 5" id="KW-0812">Transmembrane</keyword>
<sequence>MLSLLIYTLAAFFVVIAVMNLASSASFRGRYALVGLPIWMHWVTGALELVTAALLIFPPTRFAGAALGFGVMLSATFTLIQHRMPLNAAFPAFISMALAIIAFTR</sequence>
<name>A0ABU3DGX2_9RHOB</name>
<comment type="caution">
    <text evidence="6">The sequence shown here is derived from an EMBL/GenBank/DDBJ whole genome shotgun (WGS) entry which is preliminary data.</text>
</comment>
<evidence type="ECO:0000256" key="1">
    <source>
        <dbReference type="ARBA" id="ARBA00004141"/>
    </source>
</evidence>
<organism evidence="6 7">
    <name type="scientific">Tropicimonas omnivorans</name>
    <dbReference type="NCBI Taxonomy" id="3075590"/>
    <lineage>
        <taxon>Bacteria</taxon>
        <taxon>Pseudomonadati</taxon>
        <taxon>Pseudomonadota</taxon>
        <taxon>Alphaproteobacteria</taxon>
        <taxon>Rhodobacterales</taxon>
        <taxon>Roseobacteraceae</taxon>
        <taxon>Tropicimonas</taxon>
    </lineage>
</organism>
<evidence type="ECO:0000256" key="4">
    <source>
        <dbReference type="ARBA" id="ARBA00023136"/>
    </source>
</evidence>
<dbReference type="InterPro" id="IPR032808">
    <property type="entry name" value="DoxX"/>
</dbReference>
<evidence type="ECO:0000313" key="6">
    <source>
        <dbReference type="EMBL" id="MDT0682957.1"/>
    </source>
</evidence>
<keyword evidence="7" id="KW-1185">Reference proteome</keyword>
<dbReference type="EMBL" id="JAVRHL010000002">
    <property type="protein sequence ID" value="MDT0682957.1"/>
    <property type="molecule type" value="Genomic_DNA"/>
</dbReference>
<dbReference type="RefSeq" id="WP_311690986.1">
    <property type="nucleotide sequence ID" value="NZ_JAVRHL010000002.1"/>
</dbReference>
<feature type="transmembrane region" description="Helical" evidence="5">
    <location>
        <begin position="86"/>
        <end position="104"/>
    </location>
</feature>
<dbReference type="Pfam" id="PF13564">
    <property type="entry name" value="DoxX_2"/>
    <property type="match status" value="1"/>
</dbReference>
<protein>
    <submittedName>
        <fullName evidence="6">DoxX family protein</fullName>
    </submittedName>
</protein>
<accession>A0ABU3DGX2</accession>